<reference evidence="3" key="1">
    <citation type="journal article" date="2019" name="Database">
        <title>The radish genome database (RadishGD): an integrated information resource for radish genomics.</title>
        <authorList>
            <person name="Yu H.J."/>
            <person name="Baek S."/>
            <person name="Lee Y.J."/>
            <person name="Cho A."/>
            <person name="Mun J.H."/>
        </authorList>
    </citation>
    <scope>NUCLEOTIDE SEQUENCE [LARGE SCALE GENOMIC DNA]</scope>
    <source>
        <strain evidence="3">cv. WK10039</strain>
    </source>
</reference>
<protein>
    <submittedName>
        <fullName evidence="4">Meiosis-specific protein ASY2-like</fullName>
    </submittedName>
</protein>
<evidence type="ECO:0000313" key="4">
    <source>
        <dbReference type="RefSeq" id="XP_056864127.1"/>
    </source>
</evidence>
<feature type="region of interest" description="Disordered" evidence="2">
    <location>
        <begin position="370"/>
        <end position="531"/>
    </location>
</feature>
<keyword evidence="1" id="KW-0175">Coiled coil</keyword>
<gene>
    <name evidence="4" type="primary">LOC108820259</name>
</gene>
<dbReference type="Proteomes" id="UP000504610">
    <property type="component" value="Chromosome 4"/>
</dbReference>
<organism evidence="3 4">
    <name type="scientific">Raphanus sativus</name>
    <name type="common">Radish</name>
    <name type="synonym">Raphanus raphanistrum var. sativus</name>
    <dbReference type="NCBI Taxonomy" id="3726"/>
    <lineage>
        <taxon>Eukaryota</taxon>
        <taxon>Viridiplantae</taxon>
        <taxon>Streptophyta</taxon>
        <taxon>Embryophyta</taxon>
        <taxon>Tracheophyta</taxon>
        <taxon>Spermatophyta</taxon>
        <taxon>Magnoliopsida</taxon>
        <taxon>eudicotyledons</taxon>
        <taxon>Gunneridae</taxon>
        <taxon>Pentapetalae</taxon>
        <taxon>rosids</taxon>
        <taxon>malvids</taxon>
        <taxon>Brassicales</taxon>
        <taxon>Brassicaceae</taxon>
        <taxon>Brassiceae</taxon>
        <taxon>Raphanus</taxon>
    </lineage>
</organism>
<proteinExistence type="predicted"/>
<name>A0A9W3DK24_RAPSA</name>
<accession>A0A9W3DK24</accession>
<feature type="coiled-coil region" evidence="1">
    <location>
        <begin position="630"/>
        <end position="703"/>
    </location>
</feature>
<dbReference type="PANTHER" id="PTHR31099:SF16">
    <property type="entry name" value="AMINOTRANSFERASE-LIKE PLANT MOBILE DOMAIN-CONTAINING PROTEIN"/>
    <property type="match status" value="1"/>
</dbReference>
<evidence type="ECO:0000256" key="1">
    <source>
        <dbReference type="SAM" id="Coils"/>
    </source>
</evidence>
<feature type="compositionally biased region" description="Basic and acidic residues" evidence="2">
    <location>
        <begin position="422"/>
        <end position="444"/>
    </location>
</feature>
<evidence type="ECO:0000313" key="3">
    <source>
        <dbReference type="Proteomes" id="UP000504610"/>
    </source>
</evidence>
<feature type="region of interest" description="Disordered" evidence="2">
    <location>
        <begin position="1"/>
        <end position="28"/>
    </location>
</feature>
<reference evidence="4" key="2">
    <citation type="submission" date="2025-08" db="UniProtKB">
        <authorList>
            <consortium name="RefSeq"/>
        </authorList>
    </citation>
    <scope>IDENTIFICATION</scope>
    <source>
        <tissue evidence="4">Leaf</tissue>
    </source>
</reference>
<sequence>MRAASSGSSDDLETVRSSGGSQEAVHRAAMMDTENLSRAQRVLVSESMVQSRRDDDGRDHTDDQMIPISFYPGNIFEKQPPLDRERVRPSIVEGQDWRDVLGTKSTVESVTKLLRARDAAGVTFIIPRSDQRPWSPPKGYQCVYESYFEGDTKLWFPIPRLITAFTMRRGVALSQFLNGAWRLAVALTIIGAEAGVPLNVRAFEELVSVKMKGGLISLKIRPNYNVVTGYPTKTNNWQRSYFYVNSDRAAFEEPLRTGYRVLWTREMVGLPNTVEYEEDFLESARLIASQKQDHWDKFSYQRIRRSIGWISQQVWRSDTVPIITKKTKRLNLFNSAEQREINRARAMRDLPNLSLVVGKKTGLVKKLQPDTAVSPDFGDPNVTESDVEARLVRKTNRKRQREEENAAAEEANIDANSPRNRSGLERGEGELKDLEPSGGSKDEVVPESQPAGSRDEDPPVTSSKAEKKKKKKKKKRNAEVIPRGSSEELDDELVDATRSGESLAPENEDAQAESAPQVAEGTVAVSKKKKKKKKRSCPDKVSFSYDRDVPLAHDEQECGRLVRQFRGDRGELPPVEDLIFKEEYTFASRTSIMSHGDWNILVRKYDEELKGAFEMVRKQKGLSRRATRALNNSVREKNEAVAREEELKKELDEQRAIMATELASARELVKRAEEEKAQMRKRNAELQGKNTTLEKEVVAASLEYSKQMDRLRESRKLEVTHERIRVMAAMTGKFARRFRNIQDREKRRDEFEDARCMLGQARGMRDCLEALRESGKDIPQETIDTYSDLEKYMKGRQFAWK</sequence>
<dbReference type="KEGG" id="rsz:108820259"/>
<feature type="compositionally biased region" description="Basic residues" evidence="2">
    <location>
        <begin position="466"/>
        <end position="476"/>
    </location>
</feature>
<evidence type="ECO:0000256" key="2">
    <source>
        <dbReference type="SAM" id="MobiDB-lite"/>
    </source>
</evidence>
<feature type="compositionally biased region" description="Polar residues" evidence="2">
    <location>
        <begin position="1"/>
        <end position="21"/>
    </location>
</feature>
<keyword evidence="3" id="KW-1185">Reference proteome</keyword>
<dbReference type="AlphaFoldDB" id="A0A9W3DK24"/>
<dbReference type="GeneID" id="108820259"/>
<dbReference type="PANTHER" id="PTHR31099">
    <property type="entry name" value="OS06G0165300 PROTEIN"/>
    <property type="match status" value="1"/>
</dbReference>
<dbReference type="RefSeq" id="XP_056864127.1">
    <property type="nucleotide sequence ID" value="XM_057008147.1"/>
</dbReference>
<dbReference type="OrthoDB" id="1113395at2759"/>